<dbReference type="PROSITE" id="PS51125">
    <property type="entry name" value="NHL"/>
    <property type="match status" value="1"/>
</dbReference>
<evidence type="ECO:0000256" key="2">
    <source>
        <dbReference type="ARBA" id="ARBA00022737"/>
    </source>
</evidence>
<protein>
    <submittedName>
        <fullName evidence="5">Peptidase</fullName>
    </submittedName>
</protein>
<evidence type="ECO:0000313" key="6">
    <source>
        <dbReference type="Proteomes" id="UP000240009"/>
    </source>
</evidence>
<organism evidence="5 6">
    <name type="scientific">Blastopirellula marina</name>
    <dbReference type="NCBI Taxonomy" id="124"/>
    <lineage>
        <taxon>Bacteria</taxon>
        <taxon>Pseudomonadati</taxon>
        <taxon>Planctomycetota</taxon>
        <taxon>Planctomycetia</taxon>
        <taxon>Pirellulales</taxon>
        <taxon>Pirellulaceae</taxon>
        <taxon>Blastopirellula</taxon>
    </lineage>
</organism>
<dbReference type="InterPro" id="IPR001258">
    <property type="entry name" value="NHL_repeat"/>
</dbReference>
<keyword evidence="2" id="KW-0677">Repeat</keyword>
<keyword evidence="1" id="KW-0732">Signal</keyword>
<dbReference type="OrthoDB" id="9799230at2"/>
<dbReference type="PANTHER" id="PTHR10680:SF38">
    <property type="entry name" value="BLL1368 PROTEIN"/>
    <property type="match status" value="1"/>
</dbReference>
<accession>A0A2S8FMB8</accession>
<dbReference type="SUPFAM" id="SSF63829">
    <property type="entry name" value="Calcium-dependent phosphotriesterase"/>
    <property type="match status" value="1"/>
</dbReference>
<dbReference type="InterPro" id="IPR006311">
    <property type="entry name" value="TAT_signal"/>
</dbReference>
<dbReference type="PROSITE" id="PS51318">
    <property type="entry name" value="TAT"/>
    <property type="match status" value="1"/>
</dbReference>
<gene>
    <name evidence="5" type="ORF">C5Y96_10645</name>
</gene>
<evidence type="ECO:0000256" key="1">
    <source>
        <dbReference type="ARBA" id="ARBA00022729"/>
    </source>
</evidence>
<dbReference type="EMBL" id="PUIA01000035">
    <property type="protein sequence ID" value="PQO33301.1"/>
    <property type="molecule type" value="Genomic_DNA"/>
</dbReference>
<dbReference type="NCBIfam" id="TIGR01409">
    <property type="entry name" value="TAT_signal_seq"/>
    <property type="match status" value="1"/>
</dbReference>
<evidence type="ECO:0000313" key="5">
    <source>
        <dbReference type="EMBL" id="PQO33301.1"/>
    </source>
</evidence>
<proteinExistence type="predicted"/>
<dbReference type="InterPro" id="IPR011042">
    <property type="entry name" value="6-blade_b-propeller_TolB-like"/>
</dbReference>
<keyword evidence="3" id="KW-0325">Glycoprotein</keyword>
<dbReference type="Gene3D" id="2.120.10.30">
    <property type="entry name" value="TolB, C-terminal domain"/>
    <property type="match status" value="1"/>
</dbReference>
<name>A0A2S8FMB8_9BACT</name>
<dbReference type="RefSeq" id="WP_105352942.1">
    <property type="nucleotide sequence ID" value="NZ_PUIA01000035.1"/>
</dbReference>
<dbReference type="Proteomes" id="UP000240009">
    <property type="component" value="Unassembled WGS sequence"/>
</dbReference>
<dbReference type="PANTHER" id="PTHR10680">
    <property type="entry name" value="PEPTIDYL-GLYCINE ALPHA-AMIDATING MONOOXYGENASE"/>
    <property type="match status" value="1"/>
</dbReference>
<evidence type="ECO:0000256" key="3">
    <source>
        <dbReference type="ARBA" id="ARBA00023180"/>
    </source>
</evidence>
<feature type="repeat" description="NHL" evidence="4">
    <location>
        <begin position="197"/>
        <end position="244"/>
    </location>
</feature>
<reference evidence="5 6" key="1">
    <citation type="submission" date="2018-02" db="EMBL/GenBank/DDBJ databases">
        <title>Comparative genomes isolates from brazilian mangrove.</title>
        <authorList>
            <person name="Araujo J.E."/>
            <person name="Taketani R.G."/>
            <person name="Silva M.C.P."/>
            <person name="Loureco M.V."/>
            <person name="Andreote F.D."/>
        </authorList>
    </citation>
    <scope>NUCLEOTIDE SEQUENCE [LARGE SCALE GENOMIC DNA]</scope>
    <source>
        <strain evidence="5 6">HEX-2 MGV</strain>
    </source>
</reference>
<evidence type="ECO:0000256" key="4">
    <source>
        <dbReference type="PROSITE-ProRule" id="PRU00504"/>
    </source>
</evidence>
<comment type="caution">
    <text evidence="5">The sequence shown here is derived from an EMBL/GenBank/DDBJ whole genome shotgun (WGS) entry which is preliminary data.</text>
</comment>
<dbReference type="InterPro" id="IPR019546">
    <property type="entry name" value="TAT_signal_bac_arc"/>
</dbReference>
<dbReference type="AlphaFoldDB" id="A0A2S8FMB8"/>
<sequence length="350" mass="38443">MTLQNRRQFLQTSAAAATVAATPLFLNATDKSGTKPLRVGSGEYVYECQHGWGELPSSIQWGATHDVAIDAEGLIYITHQSPAKGPMDAIVVFDADGKFVRSFGKEFHGGGHGLDLRNENGQEFLYLCDVKNRQVAKLDTAGEIVWTKGFPVESGKYEGAGKYSPTNVALSPDGGFYIGDGYGSSYVHQFDANANWVRSFGGRGSKPGELNCPHGLYVDTRPGREVSLCVTDRANNRLQYFTLDGKHLSYVDNLVYPSSLDIQGEVMLVGELDSRLTLLDKENNVLTYLDDDAEWRKTVNANGRKVRQNRDQWIAGKFVHPHGATFDADGNIYLAEWVVGGRVSLLKKVG</sequence>